<dbReference type="EMBL" id="AODE01000039">
    <property type="protein sequence ID" value="EUJ25535.1"/>
    <property type="molecule type" value="Genomic_DNA"/>
</dbReference>
<dbReference type="Gene3D" id="1.10.260.40">
    <property type="entry name" value="lambda repressor-like DNA-binding domains"/>
    <property type="match status" value="1"/>
</dbReference>
<dbReference type="SMART" id="SM00530">
    <property type="entry name" value="HTH_XRE"/>
    <property type="match status" value="1"/>
</dbReference>
<dbReference type="Proteomes" id="UP000019254">
    <property type="component" value="Unassembled WGS sequence"/>
</dbReference>
<dbReference type="Pfam" id="PF01381">
    <property type="entry name" value="HTH_3"/>
    <property type="match status" value="1"/>
</dbReference>
<evidence type="ECO:0000313" key="3">
    <source>
        <dbReference type="Proteomes" id="UP000019254"/>
    </source>
</evidence>
<dbReference type="PATRIC" id="fig|1265820.5.peg.3326"/>
<protein>
    <submittedName>
        <fullName evidence="2">DNA-binding protein</fullName>
    </submittedName>
</protein>
<comment type="caution">
    <text evidence="2">The sequence shown here is derived from an EMBL/GenBank/DDBJ whole genome shotgun (WGS) entry which is preliminary data.</text>
</comment>
<keyword evidence="3" id="KW-1185">Reference proteome</keyword>
<sequence length="255" mass="29728">MHSQGVTANNMAKIIFVRDEQDEFQAYDFLHSLIKEQPLMSTLLLQGLMQLEKAETRKLSTGKQILPEVHLTIGKNQSYSLQTNKIETSVDQPIEEMKVHFKDKNCRMLYFTAFSDTETYYCFVKGYFKDRNPFNDKMGAYREEVKRIFLRRAEARLSIGKDDYEFESLKELAWQNEAIVHYLDSFSARLGQFIFAKRVKKKWSQLDLGLKSDLSPLVISRLEAGDPDMTVRMYQKACEVLDVSTDFTDDHLTIE</sequence>
<dbReference type="AlphaFoldDB" id="W7BL16"/>
<gene>
    <name evidence="2" type="ORF">PCORN_16818</name>
</gene>
<feature type="domain" description="HTH cro/C1-type" evidence="1">
    <location>
        <begin position="198"/>
        <end position="248"/>
    </location>
</feature>
<organism evidence="2 3">
    <name type="scientific">Listeria cornellensis FSL F6-0969</name>
    <dbReference type="NCBI Taxonomy" id="1265820"/>
    <lineage>
        <taxon>Bacteria</taxon>
        <taxon>Bacillati</taxon>
        <taxon>Bacillota</taxon>
        <taxon>Bacilli</taxon>
        <taxon>Bacillales</taxon>
        <taxon>Listeriaceae</taxon>
        <taxon>Listeria</taxon>
    </lineage>
</organism>
<accession>W7BL16</accession>
<reference evidence="2 3" key="1">
    <citation type="journal article" date="2014" name="Int. J. Syst. Evol. Microbiol.">
        <title>Listeria floridensis sp. nov., Listeria aquatica sp. nov., Listeria cornellensis sp. nov., Listeria riparia sp. nov. and Listeria grandensis sp. nov., from agricultural and natural environments.</title>
        <authorList>
            <person name="den Bakker H.C."/>
            <person name="Warchocki S."/>
            <person name="Wright E.M."/>
            <person name="Allred A.F."/>
            <person name="Ahlstrom C."/>
            <person name="Manuel C.S."/>
            <person name="Stasiewicz M.J."/>
            <person name="Burrell A."/>
            <person name="Roof S."/>
            <person name="Strawn L."/>
            <person name="Fortes E.D."/>
            <person name="Nightingale K.K."/>
            <person name="Kephart D."/>
            <person name="Wiedmann M."/>
        </authorList>
    </citation>
    <scope>NUCLEOTIDE SEQUENCE [LARGE SCALE GENOMIC DNA]</scope>
    <source>
        <strain evidence="3">FSL F6-969</strain>
    </source>
</reference>
<evidence type="ECO:0000259" key="1">
    <source>
        <dbReference type="PROSITE" id="PS50943"/>
    </source>
</evidence>
<evidence type="ECO:0000313" key="2">
    <source>
        <dbReference type="EMBL" id="EUJ25535.1"/>
    </source>
</evidence>
<name>W7BL16_9LIST</name>
<dbReference type="CDD" id="cd00093">
    <property type="entry name" value="HTH_XRE"/>
    <property type="match status" value="1"/>
</dbReference>
<proteinExistence type="predicted"/>
<dbReference type="SUPFAM" id="SSF47413">
    <property type="entry name" value="lambda repressor-like DNA-binding domains"/>
    <property type="match status" value="1"/>
</dbReference>
<dbReference type="InterPro" id="IPR010982">
    <property type="entry name" value="Lambda_DNA-bd_dom_sf"/>
</dbReference>
<dbReference type="InterPro" id="IPR001387">
    <property type="entry name" value="Cro/C1-type_HTH"/>
</dbReference>
<keyword evidence="2" id="KW-0238">DNA-binding</keyword>
<dbReference type="PROSITE" id="PS50943">
    <property type="entry name" value="HTH_CROC1"/>
    <property type="match status" value="1"/>
</dbReference>
<dbReference type="GO" id="GO:0003677">
    <property type="term" value="F:DNA binding"/>
    <property type="evidence" value="ECO:0007669"/>
    <property type="project" value="UniProtKB-KW"/>
</dbReference>
<dbReference type="STRING" id="1265820.PCORN_16818"/>